<dbReference type="PANTHER" id="PTHR24324:SF9">
    <property type="entry name" value="HOMEOBOX DOMAIN-CONTAINING PROTEIN"/>
    <property type="match status" value="1"/>
</dbReference>
<dbReference type="PROSITE" id="PS50071">
    <property type="entry name" value="HOMEOBOX_2"/>
    <property type="match status" value="1"/>
</dbReference>
<feature type="domain" description="Homeobox" evidence="9">
    <location>
        <begin position="48"/>
        <end position="104"/>
    </location>
</feature>
<feature type="region of interest" description="Disordered" evidence="8">
    <location>
        <begin position="103"/>
        <end position="156"/>
    </location>
</feature>
<evidence type="ECO:0000259" key="9">
    <source>
        <dbReference type="PROSITE" id="PS50071"/>
    </source>
</evidence>
<evidence type="ECO:0000256" key="8">
    <source>
        <dbReference type="SAM" id="MobiDB-lite"/>
    </source>
</evidence>
<evidence type="ECO:0000256" key="5">
    <source>
        <dbReference type="ARBA" id="ARBA00023242"/>
    </source>
</evidence>
<accession>A0A0L0HQ09</accession>
<evidence type="ECO:0000256" key="1">
    <source>
        <dbReference type="ARBA" id="ARBA00004127"/>
    </source>
</evidence>
<dbReference type="SUPFAM" id="SSF46689">
    <property type="entry name" value="Homeodomain-like"/>
    <property type="match status" value="1"/>
</dbReference>
<dbReference type="CDD" id="cd00086">
    <property type="entry name" value="homeodomain"/>
    <property type="match status" value="1"/>
</dbReference>
<dbReference type="InterPro" id="IPR051000">
    <property type="entry name" value="Homeobox_DNA-bind_prot"/>
</dbReference>
<sequence>MMEGLPDLPASDIHSDGNTPYMEPFYNTFHPLPYGDFRQHAYNPFFHKTRRKTTKMQLEVLEANFRDNTKPDAETRQLLARQLNMTPRGVQIWFQNRRAKEKAAFKKTAESTKEQSSSPNMMESGSDSGGAVFDPGIKTSPRSVEESPPKIGSLGQVQRTPQFAVVPPPYEGAYQFLDDIAVPPHQDSLPFDLVAAASGLMPPFGTVDTSLDAVDIGERGLDTSGRLPPKTSMRNRAVSMPEPYKPYGTYEETLASSLPKDEQVDSQQSGLPFHGTSLEYVPQPQQSASHIPEIRHPSQSPTRLAVVGHGPPSTNRQRKRALTITIPERPTPGPTSTSTAPAGRIESTHAPYSAGAYAPVYRLQHPSPSVLSPHYSGDTPTWSGARRGSCPPEFLASFMNMTIPSTDDGSTSLETPQPSPSLQPIMEDCTYGRSSEIAYASASLTPPQTYADCEASVAVVPQYPMTAYPRFYNKDMACLGPCYDSYGQKQLHIPQALQETQSKPDVQHFQRLRMNRRSSEPVNILRQQHVLRANAGAEVSSWDSVYPGYTIAMPGVHKGYNSAAYWSPQTGRPPSQRTLAFESGLEEPHMCVEEKMLLSGINDFDNLSPVVGQSPTIPYPRSFPVELPNAVGEFVEQ</sequence>
<dbReference type="Proteomes" id="UP000053201">
    <property type="component" value="Unassembled WGS sequence"/>
</dbReference>
<proteinExistence type="predicted"/>
<dbReference type="RefSeq" id="XP_016610933.1">
    <property type="nucleotide sequence ID" value="XM_016750280.1"/>
</dbReference>
<dbReference type="PROSITE" id="PS00027">
    <property type="entry name" value="HOMEOBOX_1"/>
    <property type="match status" value="1"/>
</dbReference>
<dbReference type="GeneID" id="27685601"/>
<evidence type="ECO:0000256" key="2">
    <source>
        <dbReference type="ARBA" id="ARBA00004586"/>
    </source>
</evidence>
<dbReference type="InterPro" id="IPR001356">
    <property type="entry name" value="HD"/>
</dbReference>
<keyword evidence="3 6" id="KW-0238">DNA-binding</keyword>
<evidence type="ECO:0000256" key="6">
    <source>
        <dbReference type="PROSITE-ProRule" id="PRU00108"/>
    </source>
</evidence>
<evidence type="ECO:0000256" key="3">
    <source>
        <dbReference type="ARBA" id="ARBA00023125"/>
    </source>
</evidence>
<dbReference type="EMBL" id="KQ257452">
    <property type="protein sequence ID" value="KND02894.1"/>
    <property type="molecule type" value="Genomic_DNA"/>
</dbReference>
<feature type="compositionally biased region" description="Basic and acidic residues" evidence="8">
    <location>
        <begin position="103"/>
        <end position="113"/>
    </location>
</feature>
<dbReference type="VEuPathDB" id="FungiDB:SPPG_01974"/>
<dbReference type="PANTHER" id="PTHR24324">
    <property type="entry name" value="HOMEOBOX PROTEIN HHEX"/>
    <property type="match status" value="1"/>
</dbReference>
<keyword evidence="5 6" id="KW-0539">Nucleus</keyword>
<dbReference type="InterPro" id="IPR009057">
    <property type="entry name" value="Homeodomain-like_sf"/>
</dbReference>
<gene>
    <name evidence="10" type="ORF">SPPG_01974</name>
</gene>
<evidence type="ECO:0000256" key="4">
    <source>
        <dbReference type="ARBA" id="ARBA00023155"/>
    </source>
</evidence>
<dbReference type="GO" id="GO:0030154">
    <property type="term" value="P:cell differentiation"/>
    <property type="evidence" value="ECO:0007669"/>
    <property type="project" value="TreeGrafter"/>
</dbReference>
<keyword evidence="4 6" id="KW-0371">Homeobox</keyword>
<dbReference type="OrthoDB" id="6159439at2759"/>
<dbReference type="GO" id="GO:0005789">
    <property type="term" value="C:endoplasmic reticulum membrane"/>
    <property type="evidence" value="ECO:0007669"/>
    <property type="project" value="UniProtKB-SubCell"/>
</dbReference>
<reference evidence="10 11" key="1">
    <citation type="submission" date="2009-08" db="EMBL/GenBank/DDBJ databases">
        <title>The Genome Sequence of Spizellomyces punctatus strain DAOM BR117.</title>
        <authorList>
            <consortium name="The Broad Institute Genome Sequencing Platform"/>
            <person name="Russ C."/>
            <person name="Cuomo C."/>
            <person name="Shea T."/>
            <person name="Young S.K."/>
            <person name="Zeng Q."/>
            <person name="Koehrsen M."/>
            <person name="Haas B."/>
            <person name="Borodovsky M."/>
            <person name="Guigo R."/>
            <person name="Alvarado L."/>
            <person name="Berlin A."/>
            <person name="Bochicchio J."/>
            <person name="Borenstein D."/>
            <person name="Chapman S."/>
            <person name="Chen Z."/>
            <person name="Engels R."/>
            <person name="Freedman E."/>
            <person name="Gellesch M."/>
            <person name="Goldberg J."/>
            <person name="Griggs A."/>
            <person name="Gujja S."/>
            <person name="Heiman D."/>
            <person name="Hepburn T."/>
            <person name="Howarth C."/>
            <person name="Jen D."/>
            <person name="Larson L."/>
            <person name="Lewis B."/>
            <person name="Mehta T."/>
            <person name="Park D."/>
            <person name="Pearson M."/>
            <person name="Roberts A."/>
            <person name="Saif S."/>
            <person name="Shenoy N."/>
            <person name="Sisk P."/>
            <person name="Stolte C."/>
            <person name="Sykes S."/>
            <person name="Thomson T."/>
            <person name="Walk T."/>
            <person name="White J."/>
            <person name="Yandava C."/>
            <person name="Burger G."/>
            <person name="Gray M.W."/>
            <person name="Holland P.W.H."/>
            <person name="King N."/>
            <person name="Lang F.B.F."/>
            <person name="Roger A.J."/>
            <person name="Ruiz-Trillo I."/>
            <person name="Lander E."/>
            <person name="Nusbaum C."/>
        </authorList>
    </citation>
    <scope>NUCLEOTIDE SEQUENCE [LARGE SCALE GENOMIC DNA]</scope>
    <source>
        <strain evidence="10 11">DAOM BR117</strain>
    </source>
</reference>
<comment type="subcellular location">
    <subcellularLocation>
        <location evidence="1">Endomembrane system</location>
        <topology evidence="1">Multi-pass membrane protein</topology>
    </subcellularLocation>
    <subcellularLocation>
        <location evidence="2">Endoplasmic reticulum membrane</location>
    </subcellularLocation>
    <subcellularLocation>
        <location evidence="6 7">Nucleus</location>
    </subcellularLocation>
</comment>
<dbReference type="AlphaFoldDB" id="A0A0L0HQ09"/>
<protein>
    <recommendedName>
        <fullName evidence="9">Homeobox domain-containing protein</fullName>
    </recommendedName>
</protein>
<feature type="DNA-binding region" description="Homeobox" evidence="6">
    <location>
        <begin position="50"/>
        <end position="105"/>
    </location>
</feature>
<feature type="compositionally biased region" description="Low complexity" evidence="8">
    <location>
        <begin position="334"/>
        <end position="343"/>
    </location>
</feature>
<evidence type="ECO:0000313" key="11">
    <source>
        <dbReference type="Proteomes" id="UP000053201"/>
    </source>
</evidence>
<feature type="region of interest" description="Disordered" evidence="8">
    <location>
        <begin position="220"/>
        <end position="246"/>
    </location>
</feature>
<dbReference type="InParanoid" id="A0A0L0HQ09"/>
<evidence type="ECO:0000256" key="7">
    <source>
        <dbReference type="RuleBase" id="RU000682"/>
    </source>
</evidence>
<dbReference type="SMART" id="SM00389">
    <property type="entry name" value="HOX"/>
    <property type="match status" value="1"/>
</dbReference>
<dbReference type="InterPro" id="IPR017970">
    <property type="entry name" value="Homeobox_CS"/>
</dbReference>
<dbReference type="STRING" id="645134.A0A0L0HQ09"/>
<name>A0A0L0HQ09_SPIPD</name>
<dbReference type="GO" id="GO:0000978">
    <property type="term" value="F:RNA polymerase II cis-regulatory region sequence-specific DNA binding"/>
    <property type="evidence" value="ECO:0007669"/>
    <property type="project" value="TreeGrafter"/>
</dbReference>
<feature type="region of interest" description="Disordered" evidence="8">
    <location>
        <begin position="296"/>
        <end position="345"/>
    </location>
</feature>
<evidence type="ECO:0000313" key="10">
    <source>
        <dbReference type="EMBL" id="KND02894.1"/>
    </source>
</evidence>
<dbReference type="FunFam" id="1.10.10.60:FF:000020">
    <property type="entry name" value="Ceramide synthase 5"/>
    <property type="match status" value="1"/>
</dbReference>
<dbReference type="GO" id="GO:0000981">
    <property type="term" value="F:DNA-binding transcription factor activity, RNA polymerase II-specific"/>
    <property type="evidence" value="ECO:0007669"/>
    <property type="project" value="InterPro"/>
</dbReference>
<dbReference type="Gene3D" id="1.10.10.60">
    <property type="entry name" value="Homeodomain-like"/>
    <property type="match status" value="1"/>
</dbReference>
<dbReference type="Pfam" id="PF00046">
    <property type="entry name" value="Homeodomain"/>
    <property type="match status" value="1"/>
</dbReference>
<keyword evidence="11" id="KW-1185">Reference proteome</keyword>
<dbReference type="eggNOG" id="KOG0490">
    <property type="taxonomic scope" value="Eukaryota"/>
</dbReference>
<feature type="compositionally biased region" description="Polar residues" evidence="8">
    <location>
        <begin position="115"/>
        <end position="126"/>
    </location>
</feature>
<dbReference type="GO" id="GO:0005634">
    <property type="term" value="C:nucleus"/>
    <property type="evidence" value="ECO:0007669"/>
    <property type="project" value="UniProtKB-SubCell"/>
</dbReference>
<organism evidence="10 11">
    <name type="scientific">Spizellomyces punctatus (strain DAOM BR117)</name>
    <dbReference type="NCBI Taxonomy" id="645134"/>
    <lineage>
        <taxon>Eukaryota</taxon>
        <taxon>Fungi</taxon>
        <taxon>Fungi incertae sedis</taxon>
        <taxon>Chytridiomycota</taxon>
        <taxon>Chytridiomycota incertae sedis</taxon>
        <taxon>Chytridiomycetes</taxon>
        <taxon>Spizellomycetales</taxon>
        <taxon>Spizellomycetaceae</taxon>
        <taxon>Spizellomyces</taxon>
    </lineage>
</organism>